<proteinExistence type="predicted"/>
<reference evidence="2" key="1">
    <citation type="submission" date="2016-04" db="EMBL/GenBank/DDBJ databases">
        <authorList>
            <person name="Nguyen H.D."/>
            <person name="Samba Siva P."/>
            <person name="Cullis J."/>
            <person name="Levesque C.A."/>
            <person name="Hambleton S."/>
        </authorList>
    </citation>
    <scope>NUCLEOTIDE SEQUENCE</scope>
    <source>
        <strain evidence="2">DAOMC 236416</strain>
    </source>
</reference>
<feature type="region of interest" description="Disordered" evidence="1">
    <location>
        <begin position="88"/>
        <end position="140"/>
    </location>
</feature>
<dbReference type="EMBL" id="LWDF02000295">
    <property type="protein sequence ID" value="KAE8250709.1"/>
    <property type="molecule type" value="Genomic_DNA"/>
</dbReference>
<evidence type="ECO:0000313" key="3">
    <source>
        <dbReference type="Proteomes" id="UP000077521"/>
    </source>
</evidence>
<organism evidence="2 3">
    <name type="scientific">Tilletia indica</name>
    <dbReference type="NCBI Taxonomy" id="43049"/>
    <lineage>
        <taxon>Eukaryota</taxon>
        <taxon>Fungi</taxon>
        <taxon>Dikarya</taxon>
        <taxon>Basidiomycota</taxon>
        <taxon>Ustilaginomycotina</taxon>
        <taxon>Exobasidiomycetes</taxon>
        <taxon>Tilletiales</taxon>
        <taxon>Tilletiaceae</taxon>
        <taxon>Tilletia</taxon>
    </lineage>
</organism>
<accession>A0A177TL81</accession>
<feature type="compositionally biased region" description="Low complexity" evidence="1">
    <location>
        <begin position="120"/>
        <end position="140"/>
    </location>
</feature>
<dbReference type="AlphaFoldDB" id="A0A177TL81"/>
<evidence type="ECO:0000313" key="2">
    <source>
        <dbReference type="EMBL" id="KAE8250709.1"/>
    </source>
</evidence>
<sequence length="512" mass="55514">MAPKPDIPAGPSAATRSQTQRETDSPKVEPATVSTSDPAGDMSVGDALKFLMSGQAEILRDIAALKKGGTDASHQIEELTLHMGRIELSPSSDQPTAPAPTTSQPPSDDARNHPSSDVCTASSTTNSSASASTPSVTRSTTISGAMTASLHDLAATMEPGDQNEFRNLIGKYKSSLAKLDTAAVGTVSAPPPVGNHSLTCKKETLGEFDGDPSRLEHFLGRVQAIANSNPDPYWESAVVCTISQCLVGDAQVWHIGLNHADARQLSTVHAWCRMMRRQCPVNKTEQRQQARTREWNTVSETAMTYFFHKVQLYRHAFGTLYTDVALTQEIIAGLPVSMRALLRLPQEEISLDQVQDALCDWEPTWREANDVPLLKTKSKERKESTTAEPESAVKALTSPPSRPPRSDLRSTSAPSQPVARLLPLASSASVASLAASYDPSPVIPAEGGQPRMYRRPNSSKVMKLARNCVKCGSQYFDFEHDHLLRLEQINTLTALTDDYPEVDEADLGLSPF</sequence>
<gene>
    <name evidence="2" type="ORF">A4X13_0g4464</name>
</gene>
<dbReference type="Proteomes" id="UP000077521">
    <property type="component" value="Unassembled WGS sequence"/>
</dbReference>
<feature type="region of interest" description="Disordered" evidence="1">
    <location>
        <begin position="372"/>
        <end position="416"/>
    </location>
</feature>
<name>A0A177TL81_9BASI</name>
<feature type="region of interest" description="Disordered" evidence="1">
    <location>
        <begin position="1"/>
        <end position="44"/>
    </location>
</feature>
<feature type="compositionally biased region" description="Low complexity" evidence="1">
    <location>
        <begin position="89"/>
        <end position="107"/>
    </location>
</feature>
<protein>
    <submittedName>
        <fullName evidence="2">Uncharacterized protein</fullName>
    </submittedName>
</protein>
<evidence type="ECO:0000256" key="1">
    <source>
        <dbReference type="SAM" id="MobiDB-lite"/>
    </source>
</evidence>
<keyword evidence="3" id="KW-1185">Reference proteome</keyword>
<comment type="caution">
    <text evidence="2">The sequence shown here is derived from an EMBL/GenBank/DDBJ whole genome shotgun (WGS) entry which is preliminary data.</text>
</comment>
<reference evidence="2" key="2">
    <citation type="journal article" date="2019" name="IMA Fungus">
        <title>Genome sequencing and comparison of five Tilletia species to identify candidate genes for the detection of regulated species infecting wheat.</title>
        <authorList>
            <person name="Nguyen H.D.T."/>
            <person name="Sultana T."/>
            <person name="Kesanakurti P."/>
            <person name="Hambleton S."/>
        </authorList>
    </citation>
    <scope>NUCLEOTIDE SEQUENCE</scope>
    <source>
        <strain evidence="2">DAOMC 236416</strain>
    </source>
</reference>